<dbReference type="STRING" id="71717.A0A4Y7SPT3"/>
<evidence type="ECO:0000313" key="1">
    <source>
        <dbReference type="EMBL" id="TEB23668.1"/>
    </source>
</evidence>
<gene>
    <name evidence="1" type="ORF">FA13DRAFT_1595749</name>
</gene>
<accession>A0A4Y7SPT3</accession>
<dbReference type="Proteomes" id="UP000298030">
    <property type="component" value="Unassembled WGS sequence"/>
</dbReference>
<organism evidence="1 2">
    <name type="scientific">Coprinellus micaceus</name>
    <name type="common">Glistening ink-cap mushroom</name>
    <name type="synonym">Coprinus micaceus</name>
    <dbReference type="NCBI Taxonomy" id="71717"/>
    <lineage>
        <taxon>Eukaryota</taxon>
        <taxon>Fungi</taxon>
        <taxon>Dikarya</taxon>
        <taxon>Basidiomycota</taxon>
        <taxon>Agaricomycotina</taxon>
        <taxon>Agaricomycetes</taxon>
        <taxon>Agaricomycetidae</taxon>
        <taxon>Agaricales</taxon>
        <taxon>Agaricineae</taxon>
        <taxon>Psathyrellaceae</taxon>
        <taxon>Coprinellus</taxon>
    </lineage>
</organism>
<name>A0A4Y7SPT3_COPMI</name>
<feature type="non-terminal residue" evidence="1">
    <location>
        <position position="1"/>
    </location>
</feature>
<reference evidence="1 2" key="1">
    <citation type="journal article" date="2019" name="Nat. Ecol. Evol.">
        <title>Megaphylogeny resolves global patterns of mushroom evolution.</title>
        <authorList>
            <person name="Varga T."/>
            <person name="Krizsan K."/>
            <person name="Foldi C."/>
            <person name="Dima B."/>
            <person name="Sanchez-Garcia M."/>
            <person name="Sanchez-Ramirez S."/>
            <person name="Szollosi G.J."/>
            <person name="Szarkandi J.G."/>
            <person name="Papp V."/>
            <person name="Albert L."/>
            <person name="Andreopoulos W."/>
            <person name="Angelini C."/>
            <person name="Antonin V."/>
            <person name="Barry K.W."/>
            <person name="Bougher N.L."/>
            <person name="Buchanan P."/>
            <person name="Buyck B."/>
            <person name="Bense V."/>
            <person name="Catcheside P."/>
            <person name="Chovatia M."/>
            <person name="Cooper J."/>
            <person name="Damon W."/>
            <person name="Desjardin D."/>
            <person name="Finy P."/>
            <person name="Geml J."/>
            <person name="Haridas S."/>
            <person name="Hughes K."/>
            <person name="Justo A."/>
            <person name="Karasinski D."/>
            <person name="Kautmanova I."/>
            <person name="Kiss B."/>
            <person name="Kocsube S."/>
            <person name="Kotiranta H."/>
            <person name="LaButti K.M."/>
            <person name="Lechner B.E."/>
            <person name="Liimatainen K."/>
            <person name="Lipzen A."/>
            <person name="Lukacs Z."/>
            <person name="Mihaltcheva S."/>
            <person name="Morgado L.N."/>
            <person name="Niskanen T."/>
            <person name="Noordeloos M.E."/>
            <person name="Ohm R.A."/>
            <person name="Ortiz-Santana B."/>
            <person name="Ovrebo C."/>
            <person name="Racz N."/>
            <person name="Riley R."/>
            <person name="Savchenko A."/>
            <person name="Shiryaev A."/>
            <person name="Soop K."/>
            <person name="Spirin V."/>
            <person name="Szebenyi C."/>
            <person name="Tomsovsky M."/>
            <person name="Tulloss R.E."/>
            <person name="Uehling J."/>
            <person name="Grigoriev I.V."/>
            <person name="Vagvolgyi C."/>
            <person name="Papp T."/>
            <person name="Martin F.M."/>
            <person name="Miettinen O."/>
            <person name="Hibbett D.S."/>
            <person name="Nagy L.G."/>
        </authorList>
    </citation>
    <scope>NUCLEOTIDE SEQUENCE [LARGE SCALE GENOMIC DNA]</scope>
    <source>
        <strain evidence="1 2">FP101781</strain>
    </source>
</reference>
<dbReference type="OrthoDB" id="2912016at2759"/>
<dbReference type="EMBL" id="QPFP01000075">
    <property type="protein sequence ID" value="TEB23668.1"/>
    <property type="molecule type" value="Genomic_DNA"/>
</dbReference>
<comment type="caution">
    <text evidence="1">The sequence shown here is derived from an EMBL/GenBank/DDBJ whole genome shotgun (WGS) entry which is preliminary data.</text>
</comment>
<sequence>DAHRGRHANRLKQHRNLQALESVRTPGELWRLKRWWTDSKPRPEKVTLGMLKEDFQERMNPPPTLPAFIDQEMFENDSRRASSIPEHTVDISPKQSFSRPFTSEEVAWAKNRIKKKPARSAR</sequence>
<evidence type="ECO:0000313" key="2">
    <source>
        <dbReference type="Proteomes" id="UP000298030"/>
    </source>
</evidence>
<protein>
    <submittedName>
        <fullName evidence="1">Uncharacterized protein</fullName>
    </submittedName>
</protein>
<keyword evidence="2" id="KW-1185">Reference proteome</keyword>
<proteinExistence type="predicted"/>
<feature type="non-terminal residue" evidence="1">
    <location>
        <position position="122"/>
    </location>
</feature>
<dbReference type="AlphaFoldDB" id="A0A4Y7SPT3"/>